<dbReference type="Pfam" id="PF12867">
    <property type="entry name" value="DinB_2"/>
    <property type="match status" value="1"/>
</dbReference>
<feature type="domain" description="DinB-like" evidence="1">
    <location>
        <begin position="96"/>
        <end position="237"/>
    </location>
</feature>
<protein>
    <submittedName>
        <fullName evidence="2">DinB family protein</fullName>
    </submittedName>
</protein>
<comment type="caution">
    <text evidence="2">The sequence shown here is derived from an EMBL/GenBank/DDBJ whole genome shotgun (WGS) entry which is preliminary data.</text>
</comment>
<evidence type="ECO:0000259" key="1">
    <source>
        <dbReference type="Pfam" id="PF12867"/>
    </source>
</evidence>
<dbReference type="Gene3D" id="1.20.120.450">
    <property type="entry name" value="dinb family like domain"/>
    <property type="match status" value="1"/>
</dbReference>
<sequence length="264" mass="28776">MAAFTHSDDLQGSTFVGTNLRGARFVESDLSGVVMRGVEVAHGDIDAPWLPHGDYFRVNGVDVIPYVEAELNRRFPGRSQRRAADPDGLRAAWAVLEQTWAATLDRAAAMPEGTVDVSVDGEWTFAQTLRHLVLATDTWLGKAILGLDQPFHPLGQLDVGTAADDVDLSVFTTEAPSYDEVLAARANRVGMVRDFLAGLTAEQVAEERRNPHAPQYPETVRSCLHTILEEEWEHHRFAVRDLDAIQLGAAGPVPASGKPAESES</sequence>
<accession>A0ABT7S3C0</accession>
<dbReference type="Pfam" id="PF00805">
    <property type="entry name" value="Pentapeptide"/>
    <property type="match status" value="1"/>
</dbReference>
<dbReference type="SUPFAM" id="SSF109854">
    <property type="entry name" value="DinB/YfiT-like putative metalloenzymes"/>
    <property type="match status" value="1"/>
</dbReference>
<evidence type="ECO:0000313" key="2">
    <source>
        <dbReference type="EMBL" id="MDM7830116.1"/>
    </source>
</evidence>
<dbReference type="InterPro" id="IPR001646">
    <property type="entry name" value="5peptide_repeat"/>
</dbReference>
<dbReference type="SUPFAM" id="SSF141571">
    <property type="entry name" value="Pentapeptide repeat-like"/>
    <property type="match status" value="1"/>
</dbReference>
<dbReference type="InterPro" id="IPR034660">
    <property type="entry name" value="DinB/YfiT-like"/>
</dbReference>
<dbReference type="RefSeq" id="WP_289444791.1">
    <property type="nucleotide sequence ID" value="NZ_JAUCGR010000001.1"/>
</dbReference>
<dbReference type="Proteomes" id="UP001321453">
    <property type="component" value="Unassembled WGS sequence"/>
</dbReference>
<reference evidence="2 3" key="1">
    <citation type="submission" date="2023-06" db="EMBL/GenBank/DDBJ databases">
        <title>Cellulomonas sp. MW9 Whole genome sequence.</title>
        <authorList>
            <person name="Park S."/>
        </authorList>
    </citation>
    <scope>NUCLEOTIDE SEQUENCE [LARGE SCALE GENOMIC DNA]</scope>
    <source>
        <strain evidence="2 3">MW9</strain>
    </source>
</reference>
<dbReference type="InterPro" id="IPR024775">
    <property type="entry name" value="DinB-like"/>
</dbReference>
<name>A0ABT7S3C0_9CELL</name>
<dbReference type="EMBL" id="JAUCGR010000001">
    <property type="protein sequence ID" value="MDM7830116.1"/>
    <property type="molecule type" value="Genomic_DNA"/>
</dbReference>
<gene>
    <name evidence="2" type="ORF">QRT05_02110</name>
</gene>
<organism evidence="2 3">
    <name type="scientific">Cellulomonas edaphi</name>
    <dbReference type="NCBI Taxonomy" id="3053468"/>
    <lineage>
        <taxon>Bacteria</taxon>
        <taxon>Bacillati</taxon>
        <taxon>Actinomycetota</taxon>
        <taxon>Actinomycetes</taxon>
        <taxon>Micrococcales</taxon>
        <taxon>Cellulomonadaceae</taxon>
        <taxon>Cellulomonas</taxon>
    </lineage>
</organism>
<proteinExistence type="predicted"/>
<keyword evidence="3" id="KW-1185">Reference proteome</keyword>
<evidence type="ECO:0000313" key="3">
    <source>
        <dbReference type="Proteomes" id="UP001321453"/>
    </source>
</evidence>